<feature type="region of interest" description="Disordered" evidence="7">
    <location>
        <begin position="202"/>
        <end position="221"/>
    </location>
</feature>
<gene>
    <name evidence="8" type="ORF">DDE74_18500</name>
</gene>
<dbReference type="GO" id="GO:0003677">
    <property type="term" value="F:DNA binding"/>
    <property type="evidence" value="ECO:0007669"/>
    <property type="project" value="TreeGrafter"/>
</dbReference>
<proteinExistence type="inferred from homology"/>
<dbReference type="GO" id="GO:0032259">
    <property type="term" value="P:methylation"/>
    <property type="evidence" value="ECO:0007669"/>
    <property type="project" value="UniProtKB-KW"/>
</dbReference>
<dbReference type="GO" id="GO:0044027">
    <property type="term" value="P:negative regulation of gene expression via chromosomal CpG island methylation"/>
    <property type="evidence" value="ECO:0007669"/>
    <property type="project" value="TreeGrafter"/>
</dbReference>
<dbReference type="Proteomes" id="UP000275579">
    <property type="component" value="Chromosome"/>
</dbReference>
<dbReference type="InterPro" id="IPR050390">
    <property type="entry name" value="C5-Methyltransferase"/>
</dbReference>
<dbReference type="Gene3D" id="3.90.120.10">
    <property type="entry name" value="DNA Methylase, subunit A, domain 2"/>
    <property type="match status" value="1"/>
</dbReference>
<evidence type="ECO:0000256" key="6">
    <source>
        <dbReference type="PROSITE-ProRule" id="PRU01016"/>
    </source>
</evidence>
<dbReference type="Gene3D" id="3.40.50.150">
    <property type="entry name" value="Vaccinia Virus protein VP39"/>
    <property type="match status" value="1"/>
</dbReference>
<dbReference type="GO" id="GO:0009307">
    <property type="term" value="P:DNA restriction-modification system"/>
    <property type="evidence" value="ECO:0007669"/>
    <property type="project" value="UniProtKB-KW"/>
</dbReference>
<sequence>MHDAKIVDLFAGPGGLDVAARQLGLPAVGIEWDEDACATRRAAQLPTRQGDVRDFGPTDFPKATVLAGGPPCQTYTVAGAGAGRRALDKVRALAKRMAIRDTTVAADLAELAELANRNDPRTGLVLEPLRWALDAIDAGTPYETIVLEQVRAALPVWQAVGEVLEGENYSVACGVLHTEEFGVPQTRRRAILIARLNGKASLPEPTHRPYQKGRSRDEGAPHLLPWVTMGETLDRPGPFVVISNYGTGGNPKARGRRTSDEPAATVTGKIFRNRVVTPTDVELARFTPAEAGQLQTFPVDHQWTGRDIGQQIGNAIPPRLGIHVLAAALDIGGEPLTEALDSLTKVSATAHPKGEPVEPVLTAVPADKALTTR</sequence>
<dbReference type="Pfam" id="PF00145">
    <property type="entry name" value="DNA_methylase"/>
    <property type="match status" value="2"/>
</dbReference>
<dbReference type="EMBL" id="CP029042">
    <property type="protein sequence ID" value="AZS72694.1"/>
    <property type="molecule type" value="Genomic_DNA"/>
</dbReference>
<comment type="similarity">
    <text evidence="6">Belongs to the class I-like SAM-binding methyltransferase superfamily. C5-methyltransferase family.</text>
</comment>
<evidence type="ECO:0000256" key="4">
    <source>
        <dbReference type="ARBA" id="ARBA00022691"/>
    </source>
</evidence>
<dbReference type="PANTHER" id="PTHR10629">
    <property type="entry name" value="CYTOSINE-SPECIFIC METHYLTRANSFERASE"/>
    <property type="match status" value="1"/>
</dbReference>
<evidence type="ECO:0000256" key="1">
    <source>
        <dbReference type="ARBA" id="ARBA00011975"/>
    </source>
</evidence>
<dbReference type="PRINTS" id="PR00105">
    <property type="entry name" value="C5METTRFRASE"/>
</dbReference>
<evidence type="ECO:0000256" key="3">
    <source>
        <dbReference type="ARBA" id="ARBA00022679"/>
    </source>
</evidence>
<evidence type="ECO:0000256" key="5">
    <source>
        <dbReference type="ARBA" id="ARBA00022747"/>
    </source>
</evidence>
<accession>A0A3Q9K5K3</accession>
<evidence type="ECO:0000256" key="7">
    <source>
        <dbReference type="SAM" id="MobiDB-lite"/>
    </source>
</evidence>
<dbReference type="InterPro" id="IPR001525">
    <property type="entry name" value="C5_MeTfrase"/>
</dbReference>
<dbReference type="InterPro" id="IPR029063">
    <property type="entry name" value="SAM-dependent_MTases_sf"/>
</dbReference>
<evidence type="ECO:0000256" key="2">
    <source>
        <dbReference type="ARBA" id="ARBA00022603"/>
    </source>
</evidence>
<reference evidence="8 9" key="1">
    <citation type="submission" date="2018-04" db="EMBL/GenBank/DDBJ databases">
        <title>Complete genome sequences of Streptomyces lydicus strain WYEC and characterization of antagonistic properties of biological control agents.</title>
        <authorList>
            <person name="Mariita R.M."/>
            <person name="Sello J.K."/>
        </authorList>
    </citation>
    <scope>NUCLEOTIDE SEQUENCE [LARGE SCALE GENOMIC DNA]</scope>
    <source>
        <strain evidence="8 9">WYEC 108</strain>
    </source>
</reference>
<feature type="active site" evidence="6">
    <location>
        <position position="72"/>
    </location>
</feature>
<protein>
    <recommendedName>
        <fullName evidence="1">DNA (cytosine-5-)-methyltransferase</fullName>
        <ecNumber evidence="1">2.1.1.37</ecNumber>
    </recommendedName>
</protein>
<evidence type="ECO:0000313" key="9">
    <source>
        <dbReference type="Proteomes" id="UP000275579"/>
    </source>
</evidence>
<dbReference type="REBASE" id="292927">
    <property type="entry name" value="M2.Sly108ORF18495P"/>
</dbReference>
<dbReference type="SUPFAM" id="SSF53335">
    <property type="entry name" value="S-adenosyl-L-methionine-dependent methyltransferases"/>
    <property type="match status" value="1"/>
</dbReference>
<keyword evidence="3 6" id="KW-0808">Transferase</keyword>
<name>A0A3Q9K5K3_9ACTN</name>
<dbReference type="EC" id="2.1.1.37" evidence="1"/>
<dbReference type="PROSITE" id="PS51679">
    <property type="entry name" value="SAM_MT_C5"/>
    <property type="match status" value="1"/>
</dbReference>
<organism evidence="8 9">
    <name type="scientific">Streptomyces lydicus</name>
    <dbReference type="NCBI Taxonomy" id="47763"/>
    <lineage>
        <taxon>Bacteria</taxon>
        <taxon>Bacillati</taxon>
        <taxon>Actinomycetota</taxon>
        <taxon>Actinomycetes</taxon>
        <taxon>Kitasatosporales</taxon>
        <taxon>Streptomycetaceae</taxon>
        <taxon>Streptomyces</taxon>
    </lineage>
</organism>
<dbReference type="PANTHER" id="PTHR10629:SF52">
    <property type="entry name" value="DNA (CYTOSINE-5)-METHYLTRANSFERASE 1"/>
    <property type="match status" value="1"/>
</dbReference>
<keyword evidence="2 6" id="KW-0489">Methyltransferase</keyword>
<evidence type="ECO:0000313" key="8">
    <source>
        <dbReference type="EMBL" id="AZS72694.1"/>
    </source>
</evidence>
<dbReference type="AlphaFoldDB" id="A0A3Q9K5K3"/>
<keyword evidence="5" id="KW-0680">Restriction system</keyword>
<dbReference type="GO" id="GO:0003886">
    <property type="term" value="F:DNA (cytosine-5-)-methyltransferase activity"/>
    <property type="evidence" value="ECO:0007669"/>
    <property type="project" value="UniProtKB-EC"/>
</dbReference>
<keyword evidence="4 6" id="KW-0949">S-adenosyl-L-methionine</keyword>